<dbReference type="AlphaFoldDB" id="A0A3M7PMT2"/>
<organism evidence="2 3">
    <name type="scientific">Brachionus plicatilis</name>
    <name type="common">Marine rotifer</name>
    <name type="synonym">Brachionus muelleri</name>
    <dbReference type="NCBI Taxonomy" id="10195"/>
    <lineage>
        <taxon>Eukaryota</taxon>
        <taxon>Metazoa</taxon>
        <taxon>Spiralia</taxon>
        <taxon>Gnathifera</taxon>
        <taxon>Rotifera</taxon>
        <taxon>Eurotatoria</taxon>
        <taxon>Monogononta</taxon>
        <taxon>Pseudotrocha</taxon>
        <taxon>Ploima</taxon>
        <taxon>Brachionidae</taxon>
        <taxon>Brachionus</taxon>
    </lineage>
</organism>
<name>A0A3M7PMT2_BRAPC</name>
<keyword evidence="1" id="KW-0812">Transmembrane</keyword>
<evidence type="ECO:0000313" key="2">
    <source>
        <dbReference type="EMBL" id="RNA00370.1"/>
    </source>
</evidence>
<feature type="transmembrane region" description="Helical" evidence="1">
    <location>
        <begin position="20"/>
        <end position="43"/>
    </location>
</feature>
<dbReference type="Proteomes" id="UP000276133">
    <property type="component" value="Unassembled WGS sequence"/>
</dbReference>
<proteinExistence type="predicted"/>
<evidence type="ECO:0000256" key="1">
    <source>
        <dbReference type="SAM" id="Phobius"/>
    </source>
</evidence>
<keyword evidence="1" id="KW-0472">Membrane</keyword>
<gene>
    <name evidence="2" type="ORF">BpHYR1_029205</name>
</gene>
<protein>
    <submittedName>
        <fullName evidence="2">Uncharacterized protein</fullName>
    </submittedName>
</protein>
<accession>A0A3M7PMT2</accession>
<sequence length="66" mass="8014">MLTLYQLWEAHKIRKENGIFLVLSDLTFITNLCFLFFTFPNIFKYTSETNLMYNKPFYTCIIFLKD</sequence>
<dbReference type="EMBL" id="REGN01009784">
    <property type="protein sequence ID" value="RNA00370.1"/>
    <property type="molecule type" value="Genomic_DNA"/>
</dbReference>
<comment type="caution">
    <text evidence="2">The sequence shown here is derived from an EMBL/GenBank/DDBJ whole genome shotgun (WGS) entry which is preliminary data.</text>
</comment>
<keyword evidence="3" id="KW-1185">Reference proteome</keyword>
<reference evidence="2 3" key="1">
    <citation type="journal article" date="2018" name="Sci. Rep.">
        <title>Genomic signatures of local adaptation to the degree of environmental predictability in rotifers.</title>
        <authorList>
            <person name="Franch-Gras L."/>
            <person name="Hahn C."/>
            <person name="Garcia-Roger E.M."/>
            <person name="Carmona M.J."/>
            <person name="Serra M."/>
            <person name="Gomez A."/>
        </authorList>
    </citation>
    <scope>NUCLEOTIDE SEQUENCE [LARGE SCALE GENOMIC DNA]</scope>
    <source>
        <strain evidence="2">HYR1</strain>
    </source>
</reference>
<keyword evidence="1" id="KW-1133">Transmembrane helix</keyword>
<evidence type="ECO:0000313" key="3">
    <source>
        <dbReference type="Proteomes" id="UP000276133"/>
    </source>
</evidence>